<dbReference type="Pfam" id="PF06464">
    <property type="entry name" value="DMAP_binding"/>
    <property type="match status" value="1"/>
</dbReference>
<comment type="caution">
    <text evidence="3">The sequence shown here is derived from an EMBL/GenBank/DDBJ whole genome shotgun (WGS) entry which is preliminary data.</text>
</comment>
<dbReference type="InterPro" id="IPR045851">
    <property type="entry name" value="AMP-bd_C_sf"/>
</dbReference>
<dbReference type="InterPro" id="IPR010506">
    <property type="entry name" value="DMAP1-bd"/>
</dbReference>
<dbReference type="SUPFAM" id="SSF56801">
    <property type="entry name" value="Acetyl-CoA synthetase-like"/>
    <property type="match status" value="2"/>
</dbReference>
<proteinExistence type="predicted"/>
<gene>
    <name evidence="3" type="ORF">INT46_004469</name>
</gene>
<dbReference type="GO" id="GO:0005829">
    <property type="term" value="C:cytosol"/>
    <property type="evidence" value="ECO:0007669"/>
    <property type="project" value="TreeGrafter"/>
</dbReference>
<dbReference type="PANTHER" id="PTHR22754">
    <property type="entry name" value="DISCO-INTERACTING PROTEIN 2 DIP2 -RELATED"/>
    <property type="match status" value="1"/>
</dbReference>
<dbReference type="InterPro" id="IPR025110">
    <property type="entry name" value="AMP-bd_C"/>
</dbReference>
<evidence type="ECO:0000256" key="1">
    <source>
        <dbReference type="SAM" id="MobiDB-lite"/>
    </source>
</evidence>
<feature type="region of interest" description="Disordered" evidence="1">
    <location>
        <begin position="1814"/>
        <end position="1834"/>
    </location>
</feature>
<protein>
    <recommendedName>
        <fullName evidence="2">DMAP1-binding domain-containing protein</fullName>
    </recommendedName>
</protein>
<dbReference type="PANTHER" id="PTHR22754:SF32">
    <property type="entry name" value="DISCO-INTERACTING PROTEIN 2"/>
    <property type="match status" value="1"/>
</dbReference>
<feature type="region of interest" description="Disordered" evidence="1">
    <location>
        <begin position="131"/>
        <end position="186"/>
    </location>
</feature>
<dbReference type="InterPro" id="IPR000873">
    <property type="entry name" value="AMP-dep_synth/lig_dom"/>
</dbReference>
<organism evidence="3 4">
    <name type="scientific">Mucor plumbeus</name>
    <dbReference type="NCBI Taxonomy" id="97098"/>
    <lineage>
        <taxon>Eukaryota</taxon>
        <taxon>Fungi</taxon>
        <taxon>Fungi incertae sedis</taxon>
        <taxon>Mucoromycota</taxon>
        <taxon>Mucoromycotina</taxon>
        <taxon>Mucoromycetes</taxon>
        <taxon>Mucorales</taxon>
        <taxon>Mucorineae</taxon>
        <taxon>Mucoraceae</taxon>
        <taxon>Mucor</taxon>
    </lineage>
</organism>
<accession>A0A8H7UVA2</accession>
<dbReference type="Pfam" id="PF00501">
    <property type="entry name" value="AMP-binding"/>
    <property type="match status" value="2"/>
</dbReference>
<dbReference type="Pfam" id="PF24919">
    <property type="entry name" value="Mug62"/>
    <property type="match status" value="1"/>
</dbReference>
<dbReference type="InterPro" id="IPR056881">
    <property type="entry name" value="Mug62_dom"/>
</dbReference>
<name>A0A8H7UVA2_9FUNG</name>
<dbReference type="EMBL" id="JAEPRC010000450">
    <property type="protein sequence ID" value="KAG2196970.1"/>
    <property type="molecule type" value="Genomic_DNA"/>
</dbReference>
<evidence type="ECO:0000259" key="2">
    <source>
        <dbReference type="PROSITE" id="PS51912"/>
    </source>
</evidence>
<dbReference type="Gene3D" id="3.30.300.30">
    <property type="match status" value="1"/>
</dbReference>
<evidence type="ECO:0000313" key="4">
    <source>
        <dbReference type="Proteomes" id="UP000650833"/>
    </source>
</evidence>
<feature type="domain" description="DMAP1-binding" evidence="2">
    <location>
        <begin position="5"/>
        <end position="105"/>
    </location>
</feature>
<dbReference type="Pfam" id="PF23024">
    <property type="entry name" value="AMP-dom_DIP2-like"/>
    <property type="match status" value="1"/>
</dbReference>
<dbReference type="PROSITE" id="PS51912">
    <property type="entry name" value="DMAP1_BIND"/>
    <property type="match status" value="1"/>
</dbReference>
<sequence length="1834" mass="205834">MSKFSYDDLPWDIADQLQCLDFELQEGDITQKGYEKKRNQLLEPYQDLIAEKTGNIKPGLSLNNNGLDEENNVTSDLALDLGPEPSAADVVDFLDFLPSPSHSPVENKGATLMEENHQQQNQVLTKQQPEPMNNYSAHRLPHPSHSIPSSAASSIRQQQPRPFILDNNNYRPPQNYNNRPTFDPRMGTPRPMYGNQYPGRPPLNGFRPPPPLPLSNPQINPMYRPQPPTYRPPILNSMNVPQTPAYIVPPFSQQHNRSNSLDSKHDMLNKNHPQSIHHLDMVAEPESLPSAVDWETSSASWKPSIGREASIMSAPSRMGQSLSSNSLLSMVDMYGPASVRRSRSSASNGRSRYRDSYMATTFKAIEPAPQPMLMLNDPIDQMYLQDLAGRQMTPLKGRSIPFKLYDADNKTILTDFQNLAEILRFRSTKSGDRLKNAFSLVDARGKESIALSWEKLNARAEKIAHTIKAKGNVKPGDRIALIYRKSEVLEFIPALFGCFLAGVTAIPINAAEDLSELSFILTLANIYLILTTDYNHKAFTKDMQAKSIEFPPSINWWKTNDMGTWYPSKKESDYPPIKVPEIAYIEYAKASNGELKGVTVSHASIMEQCAAFQAATTETKITTNDNGSIDVKPKRTAHNPDTVVSYFEPRQQIGLILSVLHSVYAGNTMVFASGSIVDSPAVWIYVLSKYKATMALADYPALKMITKYYQSHAKEVKSHSKKVTPDLSSLRYLIVDTNTVRPELNQYIAEKLLRPLGNTDNPLEVVCPVLSLPEHGGKILSMRDNLGPAYTEEFVETEEIITEDGRQMTKPVVTTQSVLAPGSSRDVFACLFDAEALKLNKVMVLAAGTDAKKAENAYESGRICVESFGFCMPNSSVAIVDPDTATFCPADTVGEIWVNSPSIDGGFWALPKHTESIFHARPLIVPSEHSYPEVYGDFFLRTGLCGTIIGGRLFVLGSYEERIRQQHLGADFGLEDIYYSSELLNTITKRARIEQCTIFEVFVKNQHLPVIVCESSAQRSDIAPVATEIDEALIEFHGLRAYAIVFVKENGLPRHLLHGRRAIHPLLTKRYFLQGQLTIRYIKIDVDRTIYNLAENEDPSKDLWLSGMAYDKAIRTGAIIPHPQHQHTGMEKVRTVVDERTEYDLSRFTNIVDILQWRTTMYPEEVCYTVSTQNGSTINTKPYTWRKLSYKSATVATHLNKKGLKRGSKVLVMMPFGIDYILCIYACLAMGVIPVPIEPVDPQQQPQRVSEFSQQMIEVARELKVAAILVNSGGDDVMRHNAVKAAMKLYIPKGYRLPEIVNISKASKHHKMLGKESGFMVRPDWISKNRNSPTVVLIQNTSDGRRCYAHLSHDTILNQCRTQKMTCQMRFQRGIVTTGLGTYEGLGFLHALFCGVYVGCSTVLIPSADFYMNPACFFESLQRYKTKDAFLTNALVQFAMNRMNNNDCKHITLKGVQNLMLANDGRPKPLLYQHMVRYFARQKLDKESINTVYSHAANPMITTRSYMLMEPIAISVDPFWLRQGIIRTLSQEEEHYGILLNDSGIVPSNTMVAIVNPETLTICPSNVIGEIWVASDSNATTMFDLDDSTHEKRFEATITGNDPNIKYMRTGDFGFLWNVRRHVDNRMMLLEEGQCLYVLGPANETIVRNGLIYFPIDVELSIERCHPTIPSGGSIVFQHKDEVVAIVSVKANEYALAIVPLVVNAVLENHSFLIDTVIIVHPSNFPKSRFGDKIRRKALIAFIEKKLTAIYVKRITNQHQSIMLPQWTQSQLSVSDVNHYNADNASILTSPRANSISDLTSDFDKQSIQQLVRQDTASSRLTHSNTGSAVHTPI</sequence>
<dbReference type="Proteomes" id="UP000650833">
    <property type="component" value="Unassembled WGS sequence"/>
</dbReference>
<reference evidence="3" key="1">
    <citation type="submission" date="2020-12" db="EMBL/GenBank/DDBJ databases">
        <title>Metabolic potential, ecology and presence of endohyphal bacteria is reflected in genomic diversity of Mucoromycotina.</title>
        <authorList>
            <person name="Muszewska A."/>
            <person name="Okrasinska A."/>
            <person name="Steczkiewicz K."/>
            <person name="Drgas O."/>
            <person name="Orlowska M."/>
            <person name="Perlinska-Lenart U."/>
            <person name="Aleksandrzak-Piekarczyk T."/>
            <person name="Szatraj K."/>
            <person name="Zielenkiewicz U."/>
            <person name="Pilsyk S."/>
            <person name="Malc E."/>
            <person name="Mieczkowski P."/>
            <person name="Kruszewska J.S."/>
            <person name="Biernat P."/>
            <person name="Pawlowska J."/>
        </authorList>
    </citation>
    <scope>NUCLEOTIDE SEQUENCE</scope>
    <source>
        <strain evidence="3">CBS 226.32</strain>
    </source>
</reference>
<dbReference type="SMART" id="SM01137">
    <property type="entry name" value="DMAP_binding"/>
    <property type="match status" value="1"/>
</dbReference>
<dbReference type="InterPro" id="IPR042099">
    <property type="entry name" value="ANL_N_sf"/>
</dbReference>
<dbReference type="OrthoDB" id="69964at2759"/>
<evidence type="ECO:0000313" key="3">
    <source>
        <dbReference type="EMBL" id="KAG2196970.1"/>
    </source>
</evidence>
<dbReference type="Gene3D" id="3.40.50.12780">
    <property type="entry name" value="N-terminal domain of ligase-like"/>
    <property type="match status" value="2"/>
</dbReference>
<keyword evidence="4" id="KW-1185">Reference proteome</keyword>
<feature type="compositionally biased region" description="Low complexity" evidence="1">
    <location>
        <begin position="143"/>
        <end position="180"/>
    </location>
</feature>